<evidence type="ECO:0000313" key="1">
    <source>
        <dbReference type="EMBL" id="PWJ76325.1"/>
    </source>
</evidence>
<gene>
    <name evidence="1" type="ORF">C7441_11913</name>
</gene>
<proteinExistence type="predicted"/>
<evidence type="ECO:0000313" key="2">
    <source>
        <dbReference type="Proteomes" id="UP000245396"/>
    </source>
</evidence>
<reference evidence="1 2" key="1">
    <citation type="submission" date="2018-05" db="EMBL/GenBank/DDBJ databases">
        <title>Genomic Encyclopedia of Type Strains, Phase IV (KMG-IV): sequencing the most valuable type-strain genomes for metagenomic binning, comparative biology and taxonomic classification.</title>
        <authorList>
            <person name="Goeker M."/>
        </authorList>
    </citation>
    <scope>NUCLEOTIDE SEQUENCE [LARGE SCALE GENOMIC DNA]</scope>
    <source>
        <strain evidence="1 2">DSM 6986</strain>
    </source>
</reference>
<sequence length="111" mass="12186">MAQIGHFTRTQSGFEGEFRTLGIRENIALVPAEPSEVENAPKYRVLLGGDEGLDIGAGWKHVGERAGEFVSITIYSPLLGGTFRANLFRAGDDDSAWVLHTNLPSKKRQED</sequence>
<organism evidence="1 2">
    <name type="scientific">Pseudaminobacter salicylatoxidans</name>
    <dbReference type="NCBI Taxonomy" id="93369"/>
    <lineage>
        <taxon>Bacteria</taxon>
        <taxon>Pseudomonadati</taxon>
        <taxon>Pseudomonadota</taxon>
        <taxon>Alphaproteobacteria</taxon>
        <taxon>Hyphomicrobiales</taxon>
        <taxon>Phyllobacteriaceae</taxon>
        <taxon>Pseudaminobacter</taxon>
    </lineage>
</organism>
<dbReference type="AlphaFoldDB" id="A0A316BT16"/>
<name>A0A316BT16_PSESE</name>
<dbReference type="Proteomes" id="UP000245396">
    <property type="component" value="Unassembled WGS sequence"/>
</dbReference>
<dbReference type="EMBL" id="QGGG01000019">
    <property type="protein sequence ID" value="PWJ76325.1"/>
    <property type="molecule type" value="Genomic_DNA"/>
</dbReference>
<dbReference type="RefSeq" id="WP_109614473.1">
    <property type="nucleotide sequence ID" value="NZ_QGGG01000019.1"/>
</dbReference>
<accession>A0A316BT16</accession>
<dbReference type="OrthoDB" id="9811595at2"/>
<dbReference type="InterPro" id="IPR007948">
    <property type="entry name" value="DUF736"/>
</dbReference>
<protein>
    <submittedName>
        <fullName evidence="1">Uncharacterized protein (DUF736 family)</fullName>
    </submittedName>
</protein>
<keyword evidence="2" id="KW-1185">Reference proteome</keyword>
<comment type="caution">
    <text evidence="1">The sequence shown here is derived from an EMBL/GenBank/DDBJ whole genome shotgun (WGS) entry which is preliminary data.</text>
</comment>
<dbReference type="Pfam" id="PF05284">
    <property type="entry name" value="DUF736"/>
    <property type="match status" value="1"/>
</dbReference>